<evidence type="ECO:0000256" key="5">
    <source>
        <dbReference type="ARBA" id="ARBA00029630"/>
    </source>
</evidence>
<evidence type="ECO:0000313" key="7">
    <source>
        <dbReference type="Proteomes" id="UP000008549"/>
    </source>
</evidence>
<gene>
    <name evidence="8" type="primary">prx-3</name>
    <name evidence="6" type="synonym">Cbr-prx-3</name>
    <name evidence="8" type="ORF">CBG14834</name>
    <name evidence="6" type="ORF">CBG_14834</name>
</gene>
<evidence type="ECO:0000256" key="4">
    <source>
        <dbReference type="ARBA" id="ARBA00025338"/>
    </source>
</evidence>
<dbReference type="Proteomes" id="UP000008549">
    <property type="component" value="Unassembled WGS sequence"/>
</dbReference>
<protein>
    <recommendedName>
        <fullName evidence="2">Peroxisomal biogenesis factor 3</fullName>
    </recommendedName>
    <alternativeName>
        <fullName evidence="5">Peroxisomal assembly protein PEX3</fullName>
    </alternativeName>
</protein>
<evidence type="ECO:0000313" key="6">
    <source>
        <dbReference type="EMBL" id="CAP33255.2"/>
    </source>
</evidence>
<dbReference type="PANTHER" id="PTHR28080">
    <property type="entry name" value="PEROXISOMAL BIOGENESIS FACTOR 3"/>
    <property type="match status" value="1"/>
</dbReference>
<evidence type="ECO:0000256" key="3">
    <source>
        <dbReference type="ARBA" id="ARBA00022593"/>
    </source>
</evidence>
<dbReference type="GO" id="GO:0045046">
    <property type="term" value="P:protein import into peroxisome membrane"/>
    <property type="evidence" value="ECO:0000318"/>
    <property type="project" value="GO_Central"/>
</dbReference>
<reference evidence="6 7" key="1">
    <citation type="journal article" date="2003" name="PLoS Biol.">
        <title>The genome sequence of Caenorhabditis briggsae: a platform for comparative genomics.</title>
        <authorList>
            <person name="Stein L.D."/>
            <person name="Bao Z."/>
            <person name="Blasiar D."/>
            <person name="Blumenthal T."/>
            <person name="Brent M.R."/>
            <person name="Chen N."/>
            <person name="Chinwalla A."/>
            <person name="Clarke L."/>
            <person name="Clee C."/>
            <person name="Coghlan A."/>
            <person name="Coulson A."/>
            <person name="D'Eustachio P."/>
            <person name="Fitch D.H."/>
            <person name="Fulton L.A."/>
            <person name="Fulton R.E."/>
            <person name="Griffiths-Jones S."/>
            <person name="Harris T.W."/>
            <person name="Hillier L.W."/>
            <person name="Kamath R."/>
            <person name="Kuwabara P.E."/>
            <person name="Mardis E.R."/>
            <person name="Marra M.A."/>
            <person name="Miner T.L."/>
            <person name="Minx P."/>
            <person name="Mullikin J.C."/>
            <person name="Plumb R.W."/>
            <person name="Rogers J."/>
            <person name="Schein J.E."/>
            <person name="Sohrmann M."/>
            <person name="Spieth J."/>
            <person name="Stajich J.E."/>
            <person name="Wei C."/>
            <person name="Willey D."/>
            <person name="Wilson R.K."/>
            <person name="Durbin R."/>
            <person name="Waterston R.H."/>
        </authorList>
    </citation>
    <scope>NUCLEOTIDE SEQUENCE [LARGE SCALE GENOMIC DNA]</scope>
    <source>
        <strain evidence="6 7">AF16</strain>
    </source>
</reference>
<dbReference type="HOGENOM" id="CLU_774589_0_0_1"/>
<dbReference type="InParanoid" id="A8XKT1"/>
<comment type="function">
    <text evidence="4">Involved in peroxisome biosynthesis and integrity. Assembles membrane vesicles before the matrix proteins are translocated. As a docking factor for PEX19, is necessary for the import of peroxisomal membrane proteins in the peroxisomes.</text>
</comment>
<dbReference type="GO" id="GO:0005778">
    <property type="term" value="C:peroxisomal membrane"/>
    <property type="evidence" value="ECO:0000318"/>
    <property type="project" value="GO_Central"/>
</dbReference>
<dbReference type="FunCoup" id="A8XKT1">
    <property type="interactions" value="1527"/>
</dbReference>
<dbReference type="PANTHER" id="PTHR28080:SF1">
    <property type="entry name" value="PEROXISOMAL BIOGENESIS FACTOR 3"/>
    <property type="match status" value="1"/>
</dbReference>
<dbReference type="STRING" id="6238.A8XKT1"/>
<dbReference type="EMBL" id="HE600983">
    <property type="protein sequence ID" value="CAP33255.2"/>
    <property type="molecule type" value="Genomic_DNA"/>
</dbReference>
<keyword evidence="3" id="KW-0962">Peroxisome biogenesis</keyword>
<evidence type="ECO:0000256" key="1">
    <source>
        <dbReference type="ARBA" id="ARBA00011494"/>
    </source>
</evidence>
<proteinExistence type="predicted"/>
<sequence>MLASAWEFAKRNKGKIIAGGVLVGSAIAYISTSSKSVVLEKHTTAAELPNQARRHYIFDSTHRSCDQSITDLIPSVVTQIQARFDVETIQDKLKNTPDLTAEQKIQLWDQLKKNVFCRIVSVAFGFSILTLTLKAQISILAADTCAQFEERNKKPTWCEMKLISEFYIFQFRQSYIPESMSSMFVKNGSIQTDNPMDIGNRRIFLQCVQYFTLRGIPELMEFVAEAVSAELQHWKLTDVKTKHEMRDFFDKVSYRISFSGLLTKLVAPLDEDVNAGSSVMKLLLKLTNNLESSKSIHVLSSLLDFYFSAALKMVGQEEQSLVKYVPAFSNSFPVLTSTAFDSPLFNSLYSSDIHQFSVYVFNS</sequence>
<comment type="subunit">
    <text evidence="1">Interacts with PEX19.</text>
</comment>
<reference evidence="6 7" key="2">
    <citation type="journal article" date="2011" name="PLoS Genet.">
        <title>Caenorhabditis briggsae recombinant inbred line genotypes reveal inter-strain incompatibility and the evolution of recombination.</title>
        <authorList>
            <person name="Ross J.A."/>
            <person name="Koboldt D.C."/>
            <person name="Staisch J.E."/>
            <person name="Chamberlin H.M."/>
            <person name="Gupta B.P."/>
            <person name="Miller R.D."/>
            <person name="Baird S.E."/>
            <person name="Haag E.S."/>
        </authorList>
    </citation>
    <scope>NUCLEOTIDE SEQUENCE [LARGE SCALE GENOMIC DNA]</scope>
    <source>
        <strain evidence="6 7">AF16</strain>
    </source>
</reference>
<dbReference type="AlphaFoldDB" id="A8XKT1"/>
<evidence type="ECO:0000313" key="8">
    <source>
        <dbReference type="WormBase" id="CBG14834"/>
    </source>
</evidence>
<dbReference type="eggNOG" id="KOG4444">
    <property type="taxonomic scope" value="Eukaryota"/>
</dbReference>
<dbReference type="WormBase" id="CBG14834">
    <property type="protein sequence ID" value="CBP18264"/>
    <property type="gene ID" value="WBGene00035225"/>
    <property type="gene designation" value="Cbr-prx-3"/>
</dbReference>
<dbReference type="GO" id="GO:0030674">
    <property type="term" value="F:protein-macromolecule adaptor activity"/>
    <property type="evidence" value="ECO:0000318"/>
    <property type="project" value="GO_Central"/>
</dbReference>
<evidence type="ECO:0000256" key="2">
    <source>
        <dbReference type="ARBA" id="ARBA00014294"/>
    </source>
</evidence>
<organism evidence="6 7">
    <name type="scientific">Caenorhabditis briggsae</name>
    <dbReference type="NCBI Taxonomy" id="6238"/>
    <lineage>
        <taxon>Eukaryota</taxon>
        <taxon>Metazoa</taxon>
        <taxon>Ecdysozoa</taxon>
        <taxon>Nematoda</taxon>
        <taxon>Chromadorea</taxon>
        <taxon>Rhabditida</taxon>
        <taxon>Rhabditina</taxon>
        <taxon>Rhabditomorpha</taxon>
        <taxon>Rhabditoidea</taxon>
        <taxon>Rhabditidae</taxon>
        <taxon>Peloderinae</taxon>
        <taxon>Caenorhabditis</taxon>
    </lineage>
</organism>
<keyword evidence="7" id="KW-1185">Reference proteome</keyword>
<dbReference type="OMA" id="KCQISIL"/>
<name>A8XKT1_CAEBR</name>
<dbReference type="InterPro" id="IPR006966">
    <property type="entry name" value="Peroxin-3"/>
</dbReference>
<accession>A8XKT1</accession>